<gene>
    <name evidence="7" type="ORF">GCM10023184_46550</name>
</gene>
<evidence type="ECO:0000256" key="4">
    <source>
        <dbReference type="PROSITE-ProRule" id="PRU10007"/>
    </source>
</evidence>
<keyword evidence="8" id="KW-1185">Reference proteome</keyword>
<dbReference type="RefSeq" id="WP_345258453.1">
    <property type="nucleotide sequence ID" value="NZ_BAABGY010000020.1"/>
</dbReference>
<accession>A0ABP8HUQ9</accession>
<evidence type="ECO:0000313" key="8">
    <source>
        <dbReference type="Proteomes" id="UP001501725"/>
    </source>
</evidence>
<dbReference type="Proteomes" id="UP001501725">
    <property type="component" value="Unassembled WGS sequence"/>
</dbReference>
<dbReference type="InterPro" id="IPR016162">
    <property type="entry name" value="Ald_DH_N"/>
</dbReference>
<dbReference type="Pfam" id="PF00171">
    <property type="entry name" value="Aldedh"/>
    <property type="match status" value="1"/>
</dbReference>
<dbReference type="Gene3D" id="3.40.605.10">
    <property type="entry name" value="Aldehyde Dehydrogenase, Chain A, domain 1"/>
    <property type="match status" value="1"/>
</dbReference>
<keyword evidence="2 3" id="KW-0560">Oxidoreductase</keyword>
<evidence type="ECO:0000256" key="2">
    <source>
        <dbReference type="ARBA" id="ARBA00023002"/>
    </source>
</evidence>
<dbReference type="Gene3D" id="3.40.309.10">
    <property type="entry name" value="Aldehyde Dehydrogenase, Chain A, domain 2"/>
    <property type="match status" value="1"/>
</dbReference>
<proteinExistence type="inferred from homology"/>
<dbReference type="InterPro" id="IPR016160">
    <property type="entry name" value="Ald_DH_CS_CYS"/>
</dbReference>
<evidence type="ECO:0000256" key="1">
    <source>
        <dbReference type="ARBA" id="ARBA00009986"/>
    </source>
</evidence>
<dbReference type="InterPro" id="IPR029510">
    <property type="entry name" value="Ald_DH_CS_GLU"/>
</dbReference>
<dbReference type="PIRSF" id="PIRSF036492">
    <property type="entry name" value="ALDH"/>
    <property type="match status" value="1"/>
</dbReference>
<comment type="caution">
    <text evidence="7">The sequence shown here is derived from an EMBL/GenBank/DDBJ whole genome shotgun (WGS) entry which is preliminary data.</text>
</comment>
<feature type="domain" description="Aldehyde dehydrogenase" evidence="6">
    <location>
        <begin position="4"/>
        <end position="430"/>
    </location>
</feature>
<evidence type="ECO:0000313" key="7">
    <source>
        <dbReference type="EMBL" id="GAA4344873.1"/>
    </source>
</evidence>
<dbReference type="CDD" id="cd07136">
    <property type="entry name" value="ALDH_YwdH-P39616"/>
    <property type="match status" value="1"/>
</dbReference>
<evidence type="ECO:0000256" key="3">
    <source>
        <dbReference type="PIRNR" id="PIRNR036492"/>
    </source>
</evidence>
<feature type="active site" evidence="4">
    <location>
        <position position="213"/>
    </location>
</feature>
<dbReference type="PANTHER" id="PTHR43570">
    <property type="entry name" value="ALDEHYDE DEHYDROGENASE"/>
    <property type="match status" value="1"/>
</dbReference>
<dbReference type="PROSITE" id="PS00070">
    <property type="entry name" value="ALDEHYDE_DEHYDR_CYS"/>
    <property type="match status" value="1"/>
</dbReference>
<name>A0ABP8HUQ9_9BACT</name>
<sequence length="459" mass="50284">MEAALKHSLEKMRAHFDSGATRPYAARVAALEALRAAVLRHEGAINEALMTDLGKSVEETWVTETGFLLGEIRHTLKHLKAWMRPEKVPTNLLNLPSRSRIHREPLGVVFLIAPWNYPLQLLLAPLVGALAAGNCAVLKPSEFAPATAALLRRIITDAFPPEQVLIVEGDGAEVIPPLMRGFRFDHVFYTGSTAVGQKIYALAAERLVPVTLELGGKSPCVVAADANLRVAARRIAVTKFSNAGQMCVAPDYVLVHASVKDAFVDQLKATILQFFTDDPARSGHYGKIVNDRAFARLTGYLQQGTVLFGGQHDAATRYIAPTLLEGVSPESALMGEEIFGPLLPILTYTSDEEARALIRRHPDPLAFYLFTESAAAERAWIESVPFGGGCINNASWHLTNPALPFGGRGPSGIGAYHGRFSFETFSHRKALLKTPTWFDPDLKYPPFAGKLKWFKKVIR</sequence>
<dbReference type="EMBL" id="BAABGY010000020">
    <property type="protein sequence ID" value="GAA4344873.1"/>
    <property type="molecule type" value="Genomic_DNA"/>
</dbReference>
<organism evidence="7 8">
    <name type="scientific">Flaviaesturariibacter amylovorans</name>
    <dbReference type="NCBI Taxonomy" id="1084520"/>
    <lineage>
        <taxon>Bacteria</taxon>
        <taxon>Pseudomonadati</taxon>
        <taxon>Bacteroidota</taxon>
        <taxon>Chitinophagia</taxon>
        <taxon>Chitinophagales</taxon>
        <taxon>Chitinophagaceae</taxon>
        <taxon>Flaviaestuariibacter</taxon>
    </lineage>
</organism>
<dbReference type="SUPFAM" id="SSF53720">
    <property type="entry name" value="ALDH-like"/>
    <property type="match status" value="1"/>
</dbReference>
<dbReference type="InterPro" id="IPR016163">
    <property type="entry name" value="Ald_DH_C"/>
</dbReference>
<dbReference type="InterPro" id="IPR012394">
    <property type="entry name" value="Aldehyde_DH_NAD(P)"/>
</dbReference>
<evidence type="ECO:0000256" key="5">
    <source>
        <dbReference type="RuleBase" id="RU003345"/>
    </source>
</evidence>
<dbReference type="InterPro" id="IPR015590">
    <property type="entry name" value="Aldehyde_DH_dom"/>
</dbReference>
<dbReference type="PROSITE" id="PS00687">
    <property type="entry name" value="ALDEHYDE_DEHYDR_GLU"/>
    <property type="match status" value="1"/>
</dbReference>
<evidence type="ECO:0000259" key="6">
    <source>
        <dbReference type="Pfam" id="PF00171"/>
    </source>
</evidence>
<protein>
    <recommendedName>
        <fullName evidence="3">Aldehyde dehydrogenase</fullName>
    </recommendedName>
</protein>
<dbReference type="PANTHER" id="PTHR43570:SF16">
    <property type="entry name" value="ALDEHYDE DEHYDROGENASE TYPE III, ISOFORM Q"/>
    <property type="match status" value="1"/>
</dbReference>
<comment type="similarity">
    <text evidence="1 3 5">Belongs to the aldehyde dehydrogenase family.</text>
</comment>
<reference evidence="8" key="1">
    <citation type="journal article" date="2019" name="Int. J. Syst. Evol. Microbiol.">
        <title>The Global Catalogue of Microorganisms (GCM) 10K type strain sequencing project: providing services to taxonomists for standard genome sequencing and annotation.</title>
        <authorList>
            <consortium name="The Broad Institute Genomics Platform"/>
            <consortium name="The Broad Institute Genome Sequencing Center for Infectious Disease"/>
            <person name="Wu L."/>
            <person name="Ma J."/>
        </authorList>
    </citation>
    <scope>NUCLEOTIDE SEQUENCE [LARGE SCALE GENOMIC DNA]</scope>
    <source>
        <strain evidence="8">JCM 17919</strain>
    </source>
</reference>
<dbReference type="InterPro" id="IPR016161">
    <property type="entry name" value="Ald_DH/histidinol_DH"/>
</dbReference>